<dbReference type="InterPro" id="IPR015142">
    <property type="entry name" value="Smac_DIABLO"/>
</dbReference>
<dbReference type="PANTHER" id="PTHR32247">
    <property type="entry name" value="DIABLO HOMOLOG, MITOCHONDRIAL"/>
    <property type="match status" value="1"/>
</dbReference>
<dbReference type="GO" id="GO:0005739">
    <property type="term" value="C:mitochondrion"/>
    <property type="evidence" value="ECO:0007669"/>
    <property type="project" value="UniProtKB-SubCell"/>
</dbReference>
<dbReference type="GO" id="GO:0051402">
    <property type="term" value="P:neuron apoptotic process"/>
    <property type="evidence" value="ECO:0007669"/>
    <property type="project" value="TreeGrafter"/>
</dbReference>
<dbReference type="STRING" id="7574.A0A1S3GZ49"/>
<evidence type="ECO:0000256" key="2">
    <source>
        <dbReference type="ARBA" id="ARBA00022703"/>
    </source>
</evidence>
<dbReference type="GO" id="GO:0008631">
    <property type="term" value="P:intrinsic apoptotic signaling pathway in response to oxidative stress"/>
    <property type="evidence" value="ECO:0007669"/>
    <property type="project" value="TreeGrafter"/>
</dbReference>
<comment type="subcellular location">
    <subcellularLocation>
        <location evidence="1">Mitochondrion</location>
    </subcellularLocation>
</comment>
<dbReference type="RefSeq" id="XP_013379033.1">
    <property type="nucleotide sequence ID" value="XM_013523579.1"/>
</dbReference>
<dbReference type="InterPro" id="IPR009062">
    <property type="entry name" value="Smac/DIABLO-like_sf"/>
</dbReference>
<dbReference type="OrthoDB" id="6153032at2759"/>
<evidence type="ECO:0000313" key="8">
    <source>
        <dbReference type="Proteomes" id="UP000085678"/>
    </source>
</evidence>
<dbReference type="Pfam" id="PF09057">
    <property type="entry name" value="Smac_DIABLO"/>
    <property type="match status" value="1"/>
</dbReference>
<evidence type="ECO:0000256" key="5">
    <source>
        <dbReference type="ARBA" id="ARBA00033049"/>
    </source>
</evidence>
<dbReference type="SUPFAM" id="SSF46984">
    <property type="entry name" value="Smac/diablo"/>
    <property type="match status" value="1"/>
</dbReference>
<name>A0A1S3GZ49_LINAN</name>
<accession>A0A1S3GZ49</accession>
<feature type="region of interest" description="Disordered" evidence="7">
    <location>
        <begin position="204"/>
        <end position="223"/>
    </location>
</feature>
<evidence type="ECO:0000313" key="9">
    <source>
        <dbReference type="RefSeq" id="XP_013379033.1"/>
    </source>
</evidence>
<evidence type="ECO:0000256" key="7">
    <source>
        <dbReference type="SAM" id="MobiDB-lite"/>
    </source>
</evidence>
<evidence type="ECO:0000256" key="3">
    <source>
        <dbReference type="ARBA" id="ARBA00022946"/>
    </source>
</evidence>
<evidence type="ECO:0000256" key="1">
    <source>
        <dbReference type="ARBA" id="ARBA00004173"/>
    </source>
</evidence>
<dbReference type="Gene3D" id="1.20.58.70">
    <property type="match status" value="1"/>
</dbReference>
<dbReference type="GeneID" id="106150651"/>
<keyword evidence="3" id="KW-0809">Transit peptide</keyword>
<protein>
    <recommendedName>
        <fullName evidence="5">Direct IAP-binding protein with low pI</fullName>
    </recommendedName>
</protein>
<keyword evidence="2" id="KW-0053">Apoptosis</keyword>
<evidence type="ECO:0000256" key="4">
    <source>
        <dbReference type="ARBA" id="ARBA00023128"/>
    </source>
</evidence>
<dbReference type="AlphaFoldDB" id="A0A1S3GZ49"/>
<dbReference type="Proteomes" id="UP000085678">
    <property type="component" value="Unplaced"/>
</dbReference>
<reference evidence="9" key="1">
    <citation type="submission" date="2025-08" db="UniProtKB">
        <authorList>
            <consortium name="RefSeq"/>
        </authorList>
    </citation>
    <scope>IDENTIFICATION</scope>
    <source>
        <tissue evidence="9">Gonads</tissue>
    </source>
</reference>
<feature type="compositionally biased region" description="Basic and acidic residues" evidence="7">
    <location>
        <begin position="209"/>
        <end position="223"/>
    </location>
</feature>
<dbReference type="InParanoid" id="A0A1S3GZ49"/>
<organism evidence="8 9">
    <name type="scientific">Lingula anatina</name>
    <name type="common">Brachiopod</name>
    <name type="synonym">Lingula unguis</name>
    <dbReference type="NCBI Taxonomy" id="7574"/>
    <lineage>
        <taxon>Eukaryota</taxon>
        <taxon>Metazoa</taxon>
        <taxon>Spiralia</taxon>
        <taxon>Lophotrochozoa</taxon>
        <taxon>Brachiopoda</taxon>
        <taxon>Linguliformea</taxon>
        <taxon>Lingulata</taxon>
        <taxon>Lingulida</taxon>
        <taxon>Linguloidea</taxon>
        <taxon>Lingulidae</taxon>
        <taxon>Lingula</taxon>
    </lineage>
</organism>
<dbReference type="PANTHER" id="PTHR32247:SF3">
    <property type="entry name" value="DIABLO IAP-BINDING MITOCHONDRIAL PROTEIN"/>
    <property type="match status" value="1"/>
</dbReference>
<keyword evidence="8" id="KW-1185">Reference proteome</keyword>
<dbReference type="KEGG" id="lak:106150651"/>
<proteinExistence type="inferred from homology"/>
<evidence type="ECO:0000256" key="6">
    <source>
        <dbReference type="ARBA" id="ARBA00046319"/>
    </source>
</evidence>
<gene>
    <name evidence="9" type="primary">LOC106150651</name>
</gene>
<keyword evidence="4" id="KW-0496">Mitochondrion</keyword>
<sequence length="223" mass="24786">MNVVGRWMRTFVRNYKTCNRKRYLKGSVGASLFTLHAKNTTNDENSTGGIQTVNPVHLSHPYLIRNAAVSSVDAATTLLTQIVTALLQAQKEYIEAVSHLLTVMEANLKVLGNPAAEQQVWDMIMEARVNMNEKAMARQELETLYAFTEKLLNSAAEAAYAAGAEYASIAASERIYSAQTQLKVIREQSKDATLKLAQMEATTIQKTSEQLKENKKDSEDPRS</sequence>
<comment type="similarity">
    <text evidence="6">Belongs to the Smac/DIABLO protein family.</text>
</comment>